<dbReference type="PROSITE" id="PS51186">
    <property type="entry name" value="GNAT"/>
    <property type="match status" value="1"/>
</dbReference>
<evidence type="ECO:0000313" key="2">
    <source>
        <dbReference type="EMBL" id="MBC2779191.1"/>
    </source>
</evidence>
<dbReference type="Proteomes" id="UP000564378">
    <property type="component" value="Unassembled WGS sequence"/>
</dbReference>
<feature type="domain" description="N-acetyltransferase" evidence="1">
    <location>
        <begin position="20"/>
        <end position="175"/>
    </location>
</feature>
<proteinExistence type="predicted"/>
<comment type="caution">
    <text evidence="2">The sequence shown here is derived from an EMBL/GenBank/DDBJ whole genome shotgun (WGS) entry which is preliminary data.</text>
</comment>
<keyword evidence="2" id="KW-0808">Transferase</keyword>
<accession>A0A842I2Q6</accession>
<dbReference type="AlphaFoldDB" id="A0A842I2Q6"/>
<evidence type="ECO:0000313" key="3">
    <source>
        <dbReference type="Proteomes" id="UP000564378"/>
    </source>
</evidence>
<name>A0A842I2Q6_9SPHN</name>
<dbReference type="EMBL" id="JACJVJ010000003">
    <property type="protein sequence ID" value="MBC2779191.1"/>
    <property type="molecule type" value="Genomic_DNA"/>
</dbReference>
<gene>
    <name evidence="2" type="ORF">H6P80_16315</name>
</gene>
<sequence>MAADVTRLATALHDGPVSLVPFDDRYREGLRAACAADTEIWEIYPFSMAGEHFDTALERVLAFHRTDSWVPMIALGREDEVVGMSSYIGPDGTHGVVEIGGTYIVPALRGTGYNYTMKRLMIDHAVTCGFTRIEFRVDTRNKRSMAAVLKLGATHEGTLRKNRITWTGYVRDTAVFGLLADEWTKHL</sequence>
<reference evidence="2 3" key="1">
    <citation type="submission" date="2020-08" db="EMBL/GenBank/DDBJ databases">
        <title>Draft genome sequence of Parasphingopyxis sp. GrpM-11.</title>
        <authorList>
            <person name="Oh J."/>
            <person name="Roh D.-H."/>
        </authorList>
    </citation>
    <scope>NUCLEOTIDE SEQUENCE [LARGE SCALE GENOMIC DNA]</scope>
    <source>
        <strain evidence="2 3">GrpM-11</strain>
    </source>
</reference>
<dbReference type="Pfam" id="PF13302">
    <property type="entry name" value="Acetyltransf_3"/>
    <property type="match status" value="1"/>
</dbReference>
<dbReference type="SUPFAM" id="SSF55729">
    <property type="entry name" value="Acyl-CoA N-acyltransferases (Nat)"/>
    <property type="match status" value="1"/>
</dbReference>
<evidence type="ECO:0000259" key="1">
    <source>
        <dbReference type="PROSITE" id="PS51186"/>
    </source>
</evidence>
<dbReference type="GO" id="GO:0016747">
    <property type="term" value="F:acyltransferase activity, transferring groups other than amino-acyl groups"/>
    <property type="evidence" value="ECO:0007669"/>
    <property type="project" value="InterPro"/>
</dbReference>
<keyword evidence="3" id="KW-1185">Reference proteome</keyword>
<dbReference type="PANTHER" id="PTHR43610:SF1">
    <property type="entry name" value="N-ACETYLTRANSFERASE DOMAIN-CONTAINING PROTEIN"/>
    <property type="match status" value="1"/>
</dbReference>
<protein>
    <submittedName>
        <fullName evidence="2">GNAT family N-acetyltransferase</fullName>
    </submittedName>
</protein>
<dbReference type="InterPro" id="IPR016181">
    <property type="entry name" value="Acyl_CoA_acyltransferase"/>
</dbReference>
<dbReference type="PANTHER" id="PTHR43610">
    <property type="entry name" value="BLL6696 PROTEIN"/>
    <property type="match status" value="1"/>
</dbReference>
<dbReference type="Gene3D" id="3.40.630.30">
    <property type="match status" value="1"/>
</dbReference>
<organism evidence="2 3">
    <name type="scientific">Parasphingopyxis marina</name>
    <dbReference type="NCBI Taxonomy" id="2761622"/>
    <lineage>
        <taxon>Bacteria</taxon>
        <taxon>Pseudomonadati</taxon>
        <taxon>Pseudomonadota</taxon>
        <taxon>Alphaproteobacteria</taxon>
        <taxon>Sphingomonadales</taxon>
        <taxon>Sphingomonadaceae</taxon>
        <taxon>Parasphingopyxis</taxon>
    </lineage>
</organism>
<dbReference type="InterPro" id="IPR000182">
    <property type="entry name" value="GNAT_dom"/>
</dbReference>